<keyword evidence="7" id="KW-1185">Reference proteome</keyword>
<evidence type="ECO:0000313" key="6">
    <source>
        <dbReference type="EMBL" id="RBO84074.1"/>
    </source>
</evidence>
<comment type="similarity">
    <text evidence="1">Belongs to the membrane fusion protein (MFP) (TC 8.A.1) family.</text>
</comment>
<dbReference type="Gene3D" id="1.10.287.470">
    <property type="entry name" value="Helix hairpin bin"/>
    <property type="match status" value="1"/>
</dbReference>
<dbReference type="GO" id="GO:0015562">
    <property type="term" value="F:efflux transmembrane transporter activity"/>
    <property type="evidence" value="ECO:0007669"/>
    <property type="project" value="TreeGrafter"/>
</dbReference>
<name>A0A366D3Q1_9GAMM</name>
<dbReference type="RefSeq" id="WP_113874039.1">
    <property type="nucleotide sequence ID" value="NZ_QNRF01000003.1"/>
</dbReference>
<dbReference type="InterPro" id="IPR006143">
    <property type="entry name" value="RND_pump_MFP"/>
</dbReference>
<evidence type="ECO:0000256" key="3">
    <source>
        <dbReference type="SAM" id="MobiDB-lite"/>
    </source>
</evidence>
<evidence type="ECO:0000256" key="4">
    <source>
        <dbReference type="SAM" id="Phobius"/>
    </source>
</evidence>
<dbReference type="OrthoDB" id="9781888at2"/>
<feature type="domain" description="CzcB-like barrel-sandwich hybrid" evidence="5">
    <location>
        <begin position="103"/>
        <end position="243"/>
    </location>
</feature>
<reference evidence="6 7" key="1">
    <citation type="submission" date="2018-06" db="EMBL/GenBank/DDBJ databases">
        <title>Genomic Encyclopedia of Type Strains, Phase III (KMG-III): the genomes of soil and plant-associated and newly described type strains.</title>
        <authorList>
            <person name="Whitman W."/>
        </authorList>
    </citation>
    <scope>NUCLEOTIDE SEQUENCE [LARGE SCALE GENOMIC DNA]</scope>
    <source>
        <strain evidence="6 7">CECT 7732</strain>
    </source>
</reference>
<comment type="caution">
    <text evidence="6">The sequence shown here is derived from an EMBL/GenBank/DDBJ whole genome shotgun (WGS) entry which is preliminary data.</text>
</comment>
<protein>
    <submittedName>
        <fullName evidence="6">RND family efflux transporter MFP subunit</fullName>
    </submittedName>
</protein>
<dbReference type="Gene3D" id="2.40.30.170">
    <property type="match status" value="1"/>
</dbReference>
<gene>
    <name evidence="6" type="ORF">DFP76_103348</name>
</gene>
<dbReference type="Gene3D" id="2.40.50.100">
    <property type="match status" value="1"/>
</dbReference>
<evidence type="ECO:0000256" key="2">
    <source>
        <dbReference type="SAM" id="Coils"/>
    </source>
</evidence>
<dbReference type="SUPFAM" id="SSF111369">
    <property type="entry name" value="HlyD-like secretion proteins"/>
    <property type="match status" value="1"/>
</dbReference>
<evidence type="ECO:0000256" key="1">
    <source>
        <dbReference type="ARBA" id="ARBA00009477"/>
    </source>
</evidence>
<dbReference type="AlphaFoldDB" id="A0A366D3Q1"/>
<dbReference type="NCBIfam" id="TIGR01730">
    <property type="entry name" value="RND_mfp"/>
    <property type="match status" value="1"/>
</dbReference>
<keyword evidence="2" id="KW-0175">Coiled coil</keyword>
<evidence type="ECO:0000313" key="7">
    <source>
        <dbReference type="Proteomes" id="UP000252086"/>
    </source>
</evidence>
<accession>A0A366D3Q1</accession>
<keyword evidence="4" id="KW-0472">Membrane</keyword>
<feature type="transmembrane region" description="Helical" evidence="4">
    <location>
        <begin position="7"/>
        <end position="24"/>
    </location>
</feature>
<dbReference type="EMBL" id="QNRF01000003">
    <property type="protein sequence ID" value="RBO84074.1"/>
    <property type="molecule type" value="Genomic_DNA"/>
</dbReference>
<dbReference type="PANTHER" id="PTHR30469">
    <property type="entry name" value="MULTIDRUG RESISTANCE PROTEIN MDTA"/>
    <property type="match status" value="1"/>
</dbReference>
<evidence type="ECO:0000259" key="5">
    <source>
        <dbReference type="Pfam" id="PF25973"/>
    </source>
</evidence>
<dbReference type="GO" id="GO:1990281">
    <property type="term" value="C:efflux pump complex"/>
    <property type="evidence" value="ECO:0007669"/>
    <property type="project" value="TreeGrafter"/>
</dbReference>
<sequence length="415" mass="45147">MKQYSRWIILALSIVLAVTSYFYIDSKLNTDKFAGQMGQGPSGRGGPDGPRGAPGSGMSNSRNQTEETDETAVKVSVIKVQSGEYAPIIQGSAVTAPRYSLTLTSQVSGEVIEISSQLEAGKRVKQGDVLAVLRNRELNSAVASAEKTLASAELALKEEVRQGDQAKAEWQAAGFTDQPDSDLTWRIPQLAEAKAEVNSAKAALMEARDNLENTKVVAPFNALVTARNISPGSYLSSSSDIATLYSTDRVEITLELASSDWAKLPDAKTLLAGNWPVTVNSIDSQASWSGKVISVGQHIDTTTRMRSLTLAVDSPLDQNTPLLPGAFVTVELQGKTLQNLWKLPNSALSQRGDIWFINEANRLDYFPTTPLFVDAKYTYILVPETMRDQPYSVLTKPYNSYQKGTLVDAMEQTEK</sequence>
<feature type="coiled-coil region" evidence="2">
    <location>
        <begin position="135"/>
        <end position="217"/>
    </location>
</feature>
<dbReference type="Proteomes" id="UP000252086">
    <property type="component" value="Unassembled WGS sequence"/>
</dbReference>
<keyword evidence="4" id="KW-1133">Transmembrane helix</keyword>
<organism evidence="6 7">
    <name type="scientific">Marinomonas aquiplantarum</name>
    <dbReference type="NCBI Taxonomy" id="491951"/>
    <lineage>
        <taxon>Bacteria</taxon>
        <taxon>Pseudomonadati</taxon>
        <taxon>Pseudomonadota</taxon>
        <taxon>Gammaproteobacteria</taxon>
        <taxon>Oceanospirillales</taxon>
        <taxon>Oceanospirillaceae</taxon>
        <taxon>Marinomonas</taxon>
    </lineage>
</organism>
<dbReference type="PANTHER" id="PTHR30469:SF12">
    <property type="entry name" value="MULTIDRUG RESISTANCE PROTEIN MDTA"/>
    <property type="match status" value="1"/>
</dbReference>
<keyword evidence="4" id="KW-0812">Transmembrane</keyword>
<feature type="compositionally biased region" description="Gly residues" evidence="3">
    <location>
        <begin position="37"/>
        <end position="55"/>
    </location>
</feature>
<feature type="region of interest" description="Disordered" evidence="3">
    <location>
        <begin position="35"/>
        <end position="72"/>
    </location>
</feature>
<dbReference type="InterPro" id="IPR058647">
    <property type="entry name" value="BSH_CzcB-like"/>
</dbReference>
<proteinExistence type="inferred from homology"/>
<dbReference type="Pfam" id="PF25973">
    <property type="entry name" value="BSH_CzcB"/>
    <property type="match status" value="1"/>
</dbReference>